<dbReference type="EnsemblFungi" id="PTTG_27241-t43_1">
    <property type="protein sequence ID" value="PTTG_27241-t43_1-p1"/>
    <property type="gene ID" value="PTTG_27241"/>
</dbReference>
<organism evidence="1">
    <name type="scientific">Puccinia triticina (isolate 1-1 / race 1 (BBBD))</name>
    <name type="common">Brown leaf rust fungus</name>
    <dbReference type="NCBI Taxonomy" id="630390"/>
    <lineage>
        <taxon>Eukaryota</taxon>
        <taxon>Fungi</taxon>
        <taxon>Dikarya</taxon>
        <taxon>Basidiomycota</taxon>
        <taxon>Pucciniomycotina</taxon>
        <taxon>Pucciniomycetes</taxon>
        <taxon>Pucciniales</taxon>
        <taxon>Pucciniaceae</taxon>
        <taxon>Puccinia</taxon>
    </lineage>
</organism>
<accession>A0A180GLI7</accession>
<gene>
    <name evidence="1" type="ORF">PTTG_27241</name>
</gene>
<keyword evidence="3" id="KW-1185">Reference proteome</keyword>
<dbReference type="VEuPathDB" id="FungiDB:PTTG_27241"/>
<evidence type="ECO:0000313" key="3">
    <source>
        <dbReference type="Proteomes" id="UP000005240"/>
    </source>
</evidence>
<dbReference type="EMBL" id="ADAS02000048">
    <property type="protein sequence ID" value="OAV93657.1"/>
    <property type="molecule type" value="Genomic_DNA"/>
</dbReference>
<reference evidence="2" key="4">
    <citation type="submission" date="2025-05" db="UniProtKB">
        <authorList>
            <consortium name="EnsemblFungi"/>
        </authorList>
    </citation>
    <scope>IDENTIFICATION</scope>
    <source>
        <strain evidence="2">isolate 1-1 / race 1 (BBBD)</strain>
    </source>
</reference>
<dbReference type="AlphaFoldDB" id="A0A180GLI7"/>
<proteinExistence type="predicted"/>
<reference evidence="1" key="2">
    <citation type="submission" date="2016-05" db="EMBL/GenBank/DDBJ databases">
        <title>Comparative analysis highlights variable genome content of wheat rusts and divergence of the mating loci.</title>
        <authorList>
            <person name="Cuomo C.A."/>
            <person name="Bakkeren G."/>
            <person name="Szabo L."/>
            <person name="Khalil H."/>
            <person name="Joly D."/>
            <person name="Goldberg J."/>
            <person name="Young S."/>
            <person name="Zeng Q."/>
            <person name="Fellers J."/>
        </authorList>
    </citation>
    <scope>NUCLEOTIDE SEQUENCE [LARGE SCALE GENOMIC DNA]</scope>
    <source>
        <strain evidence="1">1-1 BBBD Race 1</strain>
    </source>
</reference>
<dbReference type="EnsemblFungi" id="PTTG_27241-t43_2">
    <property type="protein sequence ID" value="PTTG_27241-t43_2-p1"/>
    <property type="gene ID" value="PTTG_27241"/>
</dbReference>
<reference evidence="2 3" key="3">
    <citation type="journal article" date="2017" name="G3 (Bethesda)">
        <title>Comparative analysis highlights variable genome content of wheat rusts and divergence of the mating loci.</title>
        <authorList>
            <person name="Cuomo C.A."/>
            <person name="Bakkeren G."/>
            <person name="Khalil H.B."/>
            <person name="Panwar V."/>
            <person name="Joly D."/>
            <person name="Linning R."/>
            <person name="Sakthikumar S."/>
            <person name="Song X."/>
            <person name="Adiconis X."/>
            <person name="Fan L."/>
            <person name="Goldberg J.M."/>
            <person name="Levin J.Z."/>
            <person name="Young S."/>
            <person name="Zeng Q."/>
            <person name="Anikster Y."/>
            <person name="Bruce M."/>
            <person name="Wang M."/>
            <person name="Yin C."/>
            <person name="McCallum B."/>
            <person name="Szabo L.J."/>
            <person name="Hulbert S."/>
            <person name="Chen X."/>
            <person name="Fellers J.P."/>
        </authorList>
    </citation>
    <scope>NUCLEOTIDE SEQUENCE</scope>
    <source>
        <strain evidence="3">Isolate 1-1 / race 1 (BBBD)</strain>
        <strain evidence="2">isolate 1-1 / race 1 (BBBD)</strain>
    </source>
</reference>
<dbReference type="STRING" id="630390.A0A180GLI7"/>
<protein>
    <submittedName>
        <fullName evidence="1 2">Uncharacterized protein</fullName>
    </submittedName>
</protein>
<evidence type="ECO:0000313" key="1">
    <source>
        <dbReference type="EMBL" id="OAV93657.1"/>
    </source>
</evidence>
<dbReference type="Proteomes" id="UP000005240">
    <property type="component" value="Unassembled WGS sequence"/>
</dbReference>
<name>A0A180GLI7_PUCT1</name>
<dbReference type="EMBL" id="ADAS02000048">
    <property type="protein sequence ID" value="OAV93658.1"/>
    <property type="molecule type" value="Genomic_DNA"/>
</dbReference>
<sequence>MTWTSSLSQTLSTDLSALGHAAQGLPARVAVSTCCQGAEAWERPAADPKPTAGLLNAHRSRFPERLRTEKIICLYCNSKASRTSLPLLKGPSYTNLNGSQAAVLARVWLLIWDVSCQHAWLGEGHPTCSSRPS</sequence>
<evidence type="ECO:0000313" key="2">
    <source>
        <dbReference type="EnsemblFungi" id="PTTG_27241-t43_1-p1"/>
    </source>
</evidence>
<reference evidence="1" key="1">
    <citation type="submission" date="2009-11" db="EMBL/GenBank/DDBJ databases">
        <authorList>
            <consortium name="The Broad Institute Genome Sequencing Platform"/>
            <person name="Ward D."/>
            <person name="Feldgarden M."/>
            <person name="Earl A."/>
            <person name="Young S.K."/>
            <person name="Zeng Q."/>
            <person name="Koehrsen M."/>
            <person name="Alvarado L."/>
            <person name="Berlin A."/>
            <person name="Bochicchio J."/>
            <person name="Borenstein D."/>
            <person name="Chapman S.B."/>
            <person name="Chen Z."/>
            <person name="Engels R."/>
            <person name="Freedman E."/>
            <person name="Gellesch M."/>
            <person name="Goldberg J."/>
            <person name="Griggs A."/>
            <person name="Gujja S."/>
            <person name="Heilman E."/>
            <person name="Heiman D."/>
            <person name="Hepburn T."/>
            <person name="Howarth C."/>
            <person name="Jen D."/>
            <person name="Larson L."/>
            <person name="Lewis B."/>
            <person name="Mehta T."/>
            <person name="Park D."/>
            <person name="Pearson M."/>
            <person name="Roberts A."/>
            <person name="Saif S."/>
            <person name="Shea T."/>
            <person name="Shenoy N."/>
            <person name="Sisk P."/>
            <person name="Stolte C."/>
            <person name="Sykes S."/>
            <person name="Thomson T."/>
            <person name="Walk T."/>
            <person name="White J."/>
            <person name="Yandava C."/>
            <person name="Izard J."/>
            <person name="Baranova O.V."/>
            <person name="Blanton J.M."/>
            <person name="Tanner A.C."/>
            <person name="Dewhirst F.E."/>
            <person name="Haas B."/>
            <person name="Nusbaum C."/>
            <person name="Birren B."/>
        </authorList>
    </citation>
    <scope>NUCLEOTIDE SEQUENCE [LARGE SCALE GENOMIC DNA]</scope>
    <source>
        <strain evidence="1">1-1 BBBD Race 1</strain>
    </source>
</reference>